<dbReference type="RefSeq" id="WP_171785136.1">
    <property type="nucleotide sequence ID" value="NZ_BAAAML010000004.1"/>
</dbReference>
<protein>
    <submittedName>
        <fullName evidence="2">Phosphoglycerate mutase</fullName>
        <ecNumber evidence="2">5.4.2.12</ecNumber>
    </submittedName>
</protein>
<dbReference type="Gene3D" id="3.40.50.1240">
    <property type="entry name" value="Phosphoglycerate mutase-like"/>
    <property type="match status" value="1"/>
</dbReference>
<dbReference type="Pfam" id="PF00300">
    <property type="entry name" value="His_Phos_1"/>
    <property type="match status" value="1"/>
</dbReference>
<dbReference type="InterPro" id="IPR029033">
    <property type="entry name" value="His_PPase_superfam"/>
</dbReference>
<keyword evidence="3" id="KW-1185">Reference proteome</keyword>
<gene>
    <name evidence="2" type="ORF">HDG69_003543</name>
</gene>
<keyword evidence="2" id="KW-0413">Isomerase</keyword>
<dbReference type="Proteomes" id="UP000757540">
    <property type="component" value="Unassembled WGS sequence"/>
</dbReference>
<accession>A0ABX2AAF5</accession>
<proteinExistence type="predicted"/>
<dbReference type="CDD" id="cd07067">
    <property type="entry name" value="HP_PGM_like"/>
    <property type="match status" value="1"/>
</dbReference>
<dbReference type="EC" id="5.4.2.12" evidence="2"/>
<sequence length="200" mass="21617">MATRFLYLARHGHADPFGELTDVGREQARLLGSRLAHLPVDAVWHSPLPRAATSAQEIAARLGPGVEVAEAPELVDHVPDVPADDEMPPAWRPFFDGFDAAEAAAGRQVSRSLTRRFAVGTAGPGDAHEVLVTHAYPIAWLVRDALGSPTQRWLGLESANTALTVIEHRPGQPAGLVMFNDQSHLPAALRWTGFPRAPRP</sequence>
<keyword evidence="1" id="KW-0378">Hydrolase</keyword>
<evidence type="ECO:0000313" key="3">
    <source>
        <dbReference type="Proteomes" id="UP000757540"/>
    </source>
</evidence>
<dbReference type="SUPFAM" id="SSF53254">
    <property type="entry name" value="Phosphoglycerate mutase-like"/>
    <property type="match status" value="1"/>
</dbReference>
<dbReference type="EMBL" id="JABEZU010000005">
    <property type="protein sequence ID" value="NOV98941.1"/>
    <property type="molecule type" value="Genomic_DNA"/>
</dbReference>
<dbReference type="InterPro" id="IPR051021">
    <property type="entry name" value="Mito_Ser/Thr_phosphatase"/>
</dbReference>
<comment type="caution">
    <text evidence="2">The sequence shown here is derived from an EMBL/GenBank/DDBJ whole genome shotgun (WGS) entry which is preliminary data.</text>
</comment>
<reference evidence="2 3" key="1">
    <citation type="submission" date="2020-05" db="EMBL/GenBank/DDBJ databases">
        <title>Genomic Encyclopedia of Type Strains, Phase III (KMG-III): the genomes of soil and plant-associated and newly described type strains.</title>
        <authorList>
            <person name="Whitman W."/>
        </authorList>
    </citation>
    <scope>NUCLEOTIDE SEQUENCE [LARGE SCALE GENOMIC DNA]</scope>
    <source>
        <strain evidence="2 3">KCTC 19046</strain>
    </source>
</reference>
<dbReference type="PANTHER" id="PTHR20935:SF0">
    <property type="entry name" value="SERINE_THREONINE-PROTEIN PHOSPHATASE PGAM5, MITOCHONDRIAL"/>
    <property type="match status" value="1"/>
</dbReference>
<name>A0ABX2AAF5_9MICO</name>
<dbReference type="GO" id="GO:0004619">
    <property type="term" value="F:phosphoglycerate mutase activity"/>
    <property type="evidence" value="ECO:0007669"/>
    <property type="project" value="UniProtKB-EC"/>
</dbReference>
<organism evidence="2 3">
    <name type="scientific">Isoptericola halotolerans</name>
    <dbReference type="NCBI Taxonomy" id="300560"/>
    <lineage>
        <taxon>Bacteria</taxon>
        <taxon>Bacillati</taxon>
        <taxon>Actinomycetota</taxon>
        <taxon>Actinomycetes</taxon>
        <taxon>Micrococcales</taxon>
        <taxon>Promicromonosporaceae</taxon>
        <taxon>Isoptericola</taxon>
    </lineage>
</organism>
<dbReference type="InterPro" id="IPR013078">
    <property type="entry name" value="His_Pase_superF_clade-1"/>
</dbReference>
<evidence type="ECO:0000256" key="1">
    <source>
        <dbReference type="ARBA" id="ARBA00022801"/>
    </source>
</evidence>
<dbReference type="PANTHER" id="PTHR20935">
    <property type="entry name" value="PHOSPHOGLYCERATE MUTASE-RELATED"/>
    <property type="match status" value="1"/>
</dbReference>
<evidence type="ECO:0000313" key="2">
    <source>
        <dbReference type="EMBL" id="NOV98941.1"/>
    </source>
</evidence>